<dbReference type="AlphaFoldDB" id="A0A6P1TIH5"/>
<dbReference type="SUPFAM" id="SSF52172">
    <property type="entry name" value="CheY-like"/>
    <property type="match status" value="1"/>
</dbReference>
<dbReference type="Gene3D" id="1.10.10.60">
    <property type="entry name" value="Homeodomain-like"/>
    <property type="match status" value="2"/>
</dbReference>
<keyword evidence="3" id="KW-0963">Cytoplasm</keyword>
<keyword evidence="11" id="KW-0175">Coiled coil</keyword>
<dbReference type="PROSITE" id="PS50110">
    <property type="entry name" value="RESPONSE_REGULATORY"/>
    <property type="match status" value="1"/>
</dbReference>
<dbReference type="EMBL" id="CP048000">
    <property type="protein sequence ID" value="QHQ61010.1"/>
    <property type="molecule type" value="Genomic_DNA"/>
</dbReference>
<dbReference type="GO" id="GO:0003700">
    <property type="term" value="F:DNA-binding transcription factor activity"/>
    <property type="evidence" value="ECO:0007669"/>
    <property type="project" value="InterPro"/>
</dbReference>
<comment type="subcellular location">
    <subcellularLocation>
        <location evidence="1">Cytoplasm</location>
    </subcellularLocation>
</comment>
<feature type="domain" description="Response regulatory" evidence="13">
    <location>
        <begin position="3"/>
        <end position="120"/>
    </location>
</feature>
<evidence type="ECO:0000256" key="6">
    <source>
        <dbReference type="ARBA" id="ARBA00023015"/>
    </source>
</evidence>
<dbReference type="Proteomes" id="UP000464314">
    <property type="component" value="Chromosome"/>
</dbReference>
<dbReference type="GO" id="GO:0043565">
    <property type="term" value="F:sequence-specific DNA binding"/>
    <property type="evidence" value="ECO:0007669"/>
    <property type="project" value="InterPro"/>
</dbReference>
<accession>A0A6P1TIH5</accession>
<dbReference type="SMART" id="SM00342">
    <property type="entry name" value="HTH_ARAC"/>
    <property type="match status" value="1"/>
</dbReference>
<dbReference type="PANTHER" id="PTHR42713:SF3">
    <property type="entry name" value="TRANSCRIPTIONAL REGULATORY PROTEIN HPTR"/>
    <property type="match status" value="1"/>
</dbReference>
<dbReference type="PRINTS" id="PR00032">
    <property type="entry name" value="HTHARAC"/>
</dbReference>
<dbReference type="GO" id="GO:0005737">
    <property type="term" value="C:cytoplasm"/>
    <property type="evidence" value="ECO:0007669"/>
    <property type="project" value="UniProtKB-SubCell"/>
</dbReference>
<organism evidence="14 15">
    <name type="scientific">Anaerocolumna sedimenticola</name>
    <dbReference type="NCBI Taxonomy" id="2696063"/>
    <lineage>
        <taxon>Bacteria</taxon>
        <taxon>Bacillati</taxon>
        <taxon>Bacillota</taxon>
        <taxon>Clostridia</taxon>
        <taxon>Lachnospirales</taxon>
        <taxon>Lachnospiraceae</taxon>
        <taxon>Anaerocolumna</taxon>
    </lineage>
</organism>
<feature type="coiled-coil region" evidence="11">
    <location>
        <begin position="116"/>
        <end position="186"/>
    </location>
</feature>
<keyword evidence="7" id="KW-0238">DNA-binding</keyword>
<evidence type="ECO:0000256" key="9">
    <source>
        <dbReference type="ARBA" id="ARBA00024867"/>
    </source>
</evidence>
<evidence type="ECO:0000256" key="10">
    <source>
        <dbReference type="PROSITE-ProRule" id="PRU00169"/>
    </source>
</evidence>
<dbReference type="Pfam" id="PF00072">
    <property type="entry name" value="Response_reg"/>
    <property type="match status" value="1"/>
</dbReference>
<dbReference type="InterPro" id="IPR018060">
    <property type="entry name" value="HTH_AraC"/>
</dbReference>
<comment type="function">
    <text evidence="9">May play the central regulatory role in sporulation. It may be an element of the effector pathway responsible for the activation of sporulation genes in response to nutritional stress. Spo0A may act in concert with spo0H (a sigma factor) to control the expression of some genes that are critical to the sporulation process.</text>
</comment>
<evidence type="ECO:0000256" key="5">
    <source>
        <dbReference type="ARBA" id="ARBA00023012"/>
    </source>
</evidence>
<evidence type="ECO:0000313" key="14">
    <source>
        <dbReference type="EMBL" id="QHQ61010.1"/>
    </source>
</evidence>
<evidence type="ECO:0000256" key="2">
    <source>
        <dbReference type="ARBA" id="ARBA00018672"/>
    </source>
</evidence>
<evidence type="ECO:0000259" key="12">
    <source>
        <dbReference type="PROSITE" id="PS01124"/>
    </source>
</evidence>
<dbReference type="InterPro" id="IPR020449">
    <property type="entry name" value="Tscrpt_reg_AraC-type_HTH"/>
</dbReference>
<evidence type="ECO:0000313" key="15">
    <source>
        <dbReference type="Proteomes" id="UP000464314"/>
    </source>
</evidence>
<evidence type="ECO:0000256" key="7">
    <source>
        <dbReference type="ARBA" id="ARBA00023125"/>
    </source>
</evidence>
<dbReference type="SMART" id="SM00448">
    <property type="entry name" value="REC"/>
    <property type="match status" value="1"/>
</dbReference>
<dbReference type="SUPFAM" id="SSF46689">
    <property type="entry name" value="Homeodomain-like"/>
    <property type="match status" value="2"/>
</dbReference>
<protein>
    <recommendedName>
        <fullName evidence="2">Stage 0 sporulation protein A homolog</fullName>
    </recommendedName>
</protein>
<dbReference type="InterPro" id="IPR001789">
    <property type="entry name" value="Sig_transdc_resp-reg_receiver"/>
</dbReference>
<dbReference type="CDD" id="cd17536">
    <property type="entry name" value="REC_YesN-like"/>
    <property type="match status" value="1"/>
</dbReference>
<keyword evidence="4 10" id="KW-0597">Phosphoprotein</keyword>
<dbReference type="InterPro" id="IPR018062">
    <property type="entry name" value="HTH_AraC-typ_CS"/>
</dbReference>
<dbReference type="InterPro" id="IPR011006">
    <property type="entry name" value="CheY-like_superfamily"/>
</dbReference>
<dbReference type="InterPro" id="IPR051552">
    <property type="entry name" value="HptR"/>
</dbReference>
<evidence type="ECO:0000256" key="11">
    <source>
        <dbReference type="SAM" id="Coils"/>
    </source>
</evidence>
<evidence type="ECO:0000256" key="4">
    <source>
        <dbReference type="ARBA" id="ARBA00022553"/>
    </source>
</evidence>
<sequence>MYKLVVIDDEFIVVEGIKAMIARMKLGFEVAGFAYDGIKALEVVRETKPDIVITDIRIPGLDGLSLIEEAKEFLPNTAFIVISGYTEFEYARRALTLGVKGYIDKPITMEKITGILASIEKEFEGQKQAIKEEQEKQTLKQALNKHMDQLIHGIIKESADIVKEEAENVLGDLQNQNNNMDEYKNECYKFLCVSLGVFLEQKKQYERETLISYKDIEELASFEEINRYVRDIILRITERLEVSKSGSGHRIINQLLDYIKQHYNKDIGLNELADMVNMNPAYLSVLFKDEVGMSYIKYLTKQRLDHAKELLLDGHKVMEVSELVGYNDYHYFCNIFKKNFGQKPNEFKGCIRKK</sequence>
<dbReference type="KEGG" id="anr:Ana3638_09705"/>
<dbReference type="PROSITE" id="PS01124">
    <property type="entry name" value="HTH_ARAC_FAMILY_2"/>
    <property type="match status" value="1"/>
</dbReference>
<dbReference type="PANTHER" id="PTHR42713">
    <property type="entry name" value="HISTIDINE KINASE-RELATED"/>
    <property type="match status" value="1"/>
</dbReference>
<evidence type="ECO:0000259" key="13">
    <source>
        <dbReference type="PROSITE" id="PS50110"/>
    </source>
</evidence>
<keyword evidence="8" id="KW-0804">Transcription</keyword>
<dbReference type="Pfam" id="PF12833">
    <property type="entry name" value="HTH_18"/>
    <property type="match status" value="1"/>
</dbReference>
<evidence type="ECO:0000256" key="8">
    <source>
        <dbReference type="ARBA" id="ARBA00023163"/>
    </source>
</evidence>
<feature type="domain" description="HTH araC/xylS-type" evidence="12">
    <location>
        <begin position="253"/>
        <end position="350"/>
    </location>
</feature>
<proteinExistence type="predicted"/>
<evidence type="ECO:0000256" key="3">
    <source>
        <dbReference type="ARBA" id="ARBA00022490"/>
    </source>
</evidence>
<gene>
    <name evidence="14" type="ORF">Ana3638_09705</name>
</gene>
<reference evidence="14 15" key="1">
    <citation type="submission" date="2020-01" db="EMBL/GenBank/DDBJ databases">
        <title>Genome analysis of Anaerocolumna sp. CBA3638.</title>
        <authorList>
            <person name="Kim J."/>
            <person name="Roh S.W."/>
        </authorList>
    </citation>
    <scope>NUCLEOTIDE SEQUENCE [LARGE SCALE GENOMIC DNA]</scope>
    <source>
        <strain evidence="14 15">CBA3638</strain>
    </source>
</reference>
<dbReference type="PROSITE" id="PS00041">
    <property type="entry name" value="HTH_ARAC_FAMILY_1"/>
    <property type="match status" value="1"/>
</dbReference>
<dbReference type="Gene3D" id="3.40.50.2300">
    <property type="match status" value="1"/>
</dbReference>
<keyword evidence="15" id="KW-1185">Reference proteome</keyword>
<keyword evidence="6" id="KW-0805">Transcription regulation</keyword>
<keyword evidence="5" id="KW-0902">Two-component regulatory system</keyword>
<dbReference type="RefSeq" id="WP_161837838.1">
    <property type="nucleotide sequence ID" value="NZ_CP048000.1"/>
</dbReference>
<evidence type="ECO:0000256" key="1">
    <source>
        <dbReference type="ARBA" id="ARBA00004496"/>
    </source>
</evidence>
<name>A0A6P1TIH5_9FIRM</name>
<dbReference type="InterPro" id="IPR009057">
    <property type="entry name" value="Homeodomain-like_sf"/>
</dbReference>
<feature type="modified residue" description="4-aspartylphosphate" evidence="10">
    <location>
        <position position="55"/>
    </location>
</feature>
<dbReference type="GO" id="GO:0000160">
    <property type="term" value="P:phosphorelay signal transduction system"/>
    <property type="evidence" value="ECO:0007669"/>
    <property type="project" value="UniProtKB-KW"/>
</dbReference>